<sequence length="355" mass="39663">MAGRATQIDGLRAFAMLGVACVHWLPREMRGWVPFELGLFFFLVLTGYLITGVLLRERDRGDASGVAWKAYGLKNFQVRRGLRILAPYYAAAAFALVLGARDIREAWGWYLTHTSNLHMAMHGWADFTSHFWTLAVQQQFYVLWPFVIWWVPRRWLVPLLVVFSAIAPAYRLFDTALEKTFVLPDLLPLAACDYLGLGSLLGLAVHRGLPLSLPVLRRAGMAAFVCYAVLYGFQQAGHPVPVLRVFQQTFLAVACCGLIAASSVGFGGWRAALLDHPAIQHLGKLSYGLYLFHNLAPLAAGWIFPWLWNGHFEHGAGFAARLGVFALISWALAWLCWRLLEVPAQGVKARMARNP</sequence>
<dbReference type="GO" id="GO:0000271">
    <property type="term" value="P:polysaccharide biosynthetic process"/>
    <property type="evidence" value="ECO:0007669"/>
    <property type="project" value="TreeGrafter"/>
</dbReference>
<keyword evidence="1" id="KW-0472">Membrane</keyword>
<feature type="domain" description="Acyltransferase 3" evidence="2">
    <location>
        <begin position="7"/>
        <end position="336"/>
    </location>
</feature>
<evidence type="ECO:0000259" key="2">
    <source>
        <dbReference type="Pfam" id="PF01757"/>
    </source>
</evidence>
<dbReference type="AlphaFoldDB" id="A0A975IZW4"/>
<dbReference type="Pfam" id="PF01757">
    <property type="entry name" value="Acyl_transf_3"/>
    <property type="match status" value="1"/>
</dbReference>
<dbReference type="KEGG" id="lamb:KBB96_16700"/>
<name>A0A975IZW4_9BACT</name>
<evidence type="ECO:0000313" key="3">
    <source>
        <dbReference type="EMBL" id="QUE50490.1"/>
    </source>
</evidence>
<keyword evidence="4" id="KW-1185">Reference proteome</keyword>
<feature type="transmembrane region" description="Helical" evidence="1">
    <location>
        <begin position="37"/>
        <end position="55"/>
    </location>
</feature>
<feature type="transmembrane region" description="Helical" evidence="1">
    <location>
        <begin position="185"/>
        <end position="203"/>
    </location>
</feature>
<organism evidence="3 4">
    <name type="scientific">Luteolibacter ambystomatis</name>
    <dbReference type="NCBI Taxonomy" id="2824561"/>
    <lineage>
        <taxon>Bacteria</taxon>
        <taxon>Pseudomonadati</taxon>
        <taxon>Verrucomicrobiota</taxon>
        <taxon>Verrucomicrobiia</taxon>
        <taxon>Verrucomicrobiales</taxon>
        <taxon>Verrucomicrobiaceae</taxon>
        <taxon>Luteolibacter</taxon>
    </lineage>
</organism>
<dbReference type="PANTHER" id="PTHR23028:SF53">
    <property type="entry name" value="ACYL_TRANSF_3 DOMAIN-CONTAINING PROTEIN"/>
    <property type="match status" value="1"/>
</dbReference>
<dbReference type="InterPro" id="IPR050879">
    <property type="entry name" value="Acyltransferase_3"/>
</dbReference>
<evidence type="ECO:0000313" key="4">
    <source>
        <dbReference type="Proteomes" id="UP000676169"/>
    </source>
</evidence>
<dbReference type="GO" id="GO:0016747">
    <property type="term" value="F:acyltransferase activity, transferring groups other than amino-acyl groups"/>
    <property type="evidence" value="ECO:0007669"/>
    <property type="project" value="InterPro"/>
</dbReference>
<dbReference type="GO" id="GO:0016020">
    <property type="term" value="C:membrane"/>
    <property type="evidence" value="ECO:0007669"/>
    <property type="project" value="TreeGrafter"/>
</dbReference>
<feature type="transmembrane region" description="Helical" evidence="1">
    <location>
        <begin position="245"/>
        <end position="266"/>
    </location>
</feature>
<proteinExistence type="predicted"/>
<dbReference type="EMBL" id="CP073100">
    <property type="protein sequence ID" value="QUE50490.1"/>
    <property type="molecule type" value="Genomic_DNA"/>
</dbReference>
<evidence type="ECO:0000256" key="1">
    <source>
        <dbReference type="SAM" id="Phobius"/>
    </source>
</evidence>
<feature type="transmembrane region" description="Helical" evidence="1">
    <location>
        <begin position="320"/>
        <end position="340"/>
    </location>
</feature>
<keyword evidence="1" id="KW-0812">Transmembrane</keyword>
<accession>A0A975IZW4</accession>
<reference evidence="3" key="1">
    <citation type="submission" date="2021-04" db="EMBL/GenBank/DDBJ databases">
        <title>Luteolibacter sp. 32A isolated from the skin of an Anderson's salamander (Ambystoma andersonii).</title>
        <authorList>
            <person name="Spergser J."/>
            <person name="Busse H.-J."/>
        </authorList>
    </citation>
    <scope>NUCLEOTIDE SEQUENCE</scope>
    <source>
        <strain evidence="3">32A</strain>
    </source>
</reference>
<keyword evidence="1" id="KW-1133">Transmembrane helix</keyword>
<dbReference type="Proteomes" id="UP000676169">
    <property type="component" value="Chromosome"/>
</dbReference>
<feature type="transmembrane region" description="Helical" evidence="1">
    <location>
        <begin position="215"/>
        <end position="233"/>
    </location>
</feature>
<keyword evidence="3" id="KW-0808">Transferase</keyword>
<protein>
    <submittedName>
        <fullName evidence="3">Acyltransferase</fullName>
    </submittedName>
</protein>
<feature type="transmembrane region" description="Helical" evidence="1">
    <location>
        <begin position="155"/>
        <end position="173"/>
    </location>
</feature>
<feature type="transmembrane region" description="Helical" evidence="1">
    <location>
        <begin position="129"/>
        <end position="148"/>
    </location>
</feature>
<dbReference type="PANTHER" id="PTHR23028">
    <property type="entry name" value="ACETYLTRANSFERASE"/>
    <property type="match status" value="1"/>
</dbReference>
<dbReference type="RefSeq" id="WP_211630630.1">
    <property type="nucleotide sequence ID" value="NZ_CP073100.1"/>
</dbReference>
<feature type="transmembrane region" description="Helical" evidence="1">
    <location>
        <begin position="287"/>
        <end position="308"/>
    </location>
</feature>
<gene>
    <name evidence="3" type="ORF">KBB96_16700</name>
</gene>
<feature type="transmembrane region" description="Helical" evidence="1">
    <location>
        <begin position="82"/>
        <end position="100"/>
    </location>
</feature>
<dbReference type="InterPro" id="IPR002656">
    <property type="entry name" value="Acyl_transf_3_dom"/>
</dbReference>
<keyword evidence="3" id="KW-0012">Acyltransferase</keyword>